<name>J9FCJ0_9ZZZZ</name>
<dbReference type="EMBL" id="AMCI01007452">
    <property type="protein sequence ID" value="EJW92591.1"/>
    <property type="molecule type" value="Genomic_DNA"/>
</dbReference>
<reference evidence="1" key="1">
    <citation type="journal article" date="2012" name="PLoS ONE">
        <title>Gene sets for utilization of primary and secondary nutrition supplies in the distal gut of endangered iberian lynx.</title>
        <authorList>
            <person name="Alcaide M."/>
            <person name="Messina E."/>
            <person name="Richter M."/>
            <person name="Bargiela R."/>
            <person name="Peplies J."/>
            <person name="Huws S.A."/>
            <person name="Newbold C.J."/>
            <person name="Golyshin P.N."/>
            <person name="Simon M.A."/>
            <person name="Lopez G."/>
            <person name="Yakimov M.M."/>
            <person name="Ferrer M."/>
        </authorList>
    </citation>
    <scope>NUCLEOTIDE SEQUENCE</scope>
</reference>
<proteinExistence type="predicted"/>
<evidence type="ECO:0000313" key="1">
    <source>
        <dbReference type="EMBL" id="EJW92591.1"/>
    </source>
</evidence>
<accession>J9FCJ0</accession>
<gene>
    <name evidence="1" type="ORF">EVA_19301</name>
</gene>
<organism evidence="1">
    <name type="scientific">gut metagenome</name>
    <dbReference type="NCBI Taxonomy" id="749906"/>
    <lineage>
        <taxon>unclassified sequences</taxon>
        <taxon>metagenomes</taxon>
        <taxon>organismal metagenomes</taxon>
    </lineage>
</organism>
<dbReference type="AlphaFoldDB" id="J9FCJ0"/>
<protein>
    <submittedName>
        <fullName evidence="1">Uncharacterized protein</fullName>
    </submittedName>
</protein>
<sequence length="54" mass="6450">MLIKIHFVLVGLTSLLSKVSDYSAFIEMPFLLNRIKRMPFALIRFKNAFRWKTF</sequence>
<comment type="caution">
    <text evidence="1">The sequence shown here is derived from an EMBL/GenBank/DDBJ whole genome shotgun (WGS) entry which is preliminary data.</text>
</comment>